<evidence type="ECO:0000313" key="1">
    <source>
        <dbReference type="EMBL" id="CEL91892.1"/>
    </source>
</evidence>
<dbReference type="PhylomeDB" id="A0A0G4E8P4"/>
<protein>
    <submittedName>
        <fullName evidence="1">Uncharacterized protein</fullName>
    </submittedName>
</protein>
<accession>A0A0G4E8P4</accession>
<dbReference type="Proteomes" id="UP000041254">
    <property type="component" value="Unassembled WGS sequence"/>
</dbReference>
<organism evidence="1 2">
    <name type="scientific">Vitrella brassicaformis (strain CCMP3155)</name>
    <dbReference type="NCBI Taxonomy" id="1169540"/>
    <lineage>
        <taxon>Eukaryota</taxon>
        <taxon>Sar</taxon>
        <taxon>Alveolata</taxon>
        <taxon>Colpodellida</taxon>
        <taxon>Vitrellaceae</taxon>
        <taxon>Vitrella</taxon>
    </lineage>
</organism>
<dbReference type="AlphaFoldDB" id="A0A0G4E8P4"/>
<dbReference type="EMBL" id="CDMY01000027">
    <property type="protein sequence ID" value="CEL91892.1"/>
    <property type="molecule type" value="Genomic_DNA"/>
</dbReference>
<gene>
    <name evidence="1" type="ORF">Vbra_1495</name>
</gene>
<sequence length="416" mass="45846">MHPLRAPTMTGLEQEHSEISCLMYRLSALDPSALSSQDCSLHMIAALHQYAKLKATLKALVKSATFPQPRTGASAKLKDLPADAMARLQTSTDLTGVGRLRTTARLIRSHIRDALRSRLTDAVDKAGLTGVVRFAPQLGDGGVTKALWLMEEGGRWGEVGNGLRFAGQLGYCQLPITIDAGDLQKHNTKTAYLSMPRRHLRAVPRPHHHEIRAIRDEPEFVLTLNPPLPTDHLHPLQQHPLQQHMKHDDPPVRSTIYYDTEEDGEWVAGGADFIFASGSAFIVDVINSHYYSSGVEFHTTEMNIDRGARGGYLDGLLTRSPHTSLEGCTAVVTGEWDDGSAYQTHLLTAFDDPFIVWINFCVAADIRQTVKVVLATTEQPVGNPGDPLPARYRRSAWLARRSLGFIAPVFLDGQTP</sequence>
<dbReference type="VEuPathDB" id="CryptoDB:Vbra_1495"/>
<reference evidence="1 2" key="1">
    <citation type="submission" date="2014-11" db="EMBL/GenBank/DDBJ databases">
        <authorList>
            <person name="Zhu J."/>
            <person name="Qi W."/>
            <person name="Song R."/>
        </authorList>
    </citation>
    <scope>NUCLEOTIDE SEQUENCE [LARGE SCALE GENOMIC DNA]</scope>
</reference>
<name>A0A0G4E8P4_VITBC</name>
<evidence type="ECO:0000313" key="2">
    <source>
        <dbReference type="Proteomes" id="UP000041254"/>
    </source>
</evidence>
<proteinExistence type="predicted"/>
<dbReference type="InParanoid" id="A0A0G4E8P4"/>
<keyword evidence="2" id="KW-1185">Reference proteome</keyword>